<feature type="compositionally biased region" description="Low complexity" evidence="1">
    <location>
        <begin position="387"/>
        <end position="401"/>
    </location>
</feature>
<protein>
    <submittedName>
        <fullName evidence="3">8039_t:CDS:1</fullName>
    </submittedName>
</protein>
<evidence type="ECO:0000313" key="4">
    <source>
        <dbReference type="Proteomes" id="UP000789759"/>
    </source>
</evidence>
<accession>A0A9N9ALV6</accession>
<organism evidence="3 4">
    <name type="scientific">Cetraspora pellucida</name>
    <dbReference type="NCBI Taxonomy" id="1433469"/>
    <lineage>
        <taxon>Eukaryota</taxon>
        <taxon>Fungi</taxon>
        <taxon>Fungi incertae sedis</taxon>
        <taxon>Mucoromycota</taxon>
        <taxon>Glomeromycotina</taxon>
        <taxon>Glomeromycetes</taxon>
        <taxon>Diversisporales</taxon>
        <taxon>Gigasporaceae</taxon>
        <taxon>Cetraspora</taxon>
    </lineage>
</organism>
<comment type="caution">
    <text evidence="3">The sequence shown here is derived from an EMBL/GenBank/DDBJ whole genome shotgun (WGS) entry which is preliminary data.</text>
</comment>
<dbReference type="AlphaFoldDB" id="A0A9N9ALV6"/>
<feature type="compositionally biased region" description="Polar residues" evidence="1">
    <location>
        <begin position="7"/>
        <end position="18"/>
    </location>
</feature>
<feature type="region of interest" description="Disordered" evidence="1">
    <location>
        <begin position="1"/>
        <end position="37"/>
    </location>
</feature>
<feature type="region of interest" description="Disordered" evidence="1">
    <location>
        <begin position="270"/>
        <end position="363"/>
    </location>
</feature>
<dbReference type="Proteomes" id="UP000789759">
    <property type="component" value="Unassembled WGS sequence"/>
</dbReference>
<feature type="region of interest" description="Disordered" evidence="1">
    <location>
        <begin position="136"/>
        <end position="157"/>
    </location>
</feature>
<sequence>MHKSPLDNPSSTGSASRQESQRRPIISGPQTNVHQPVGMQQTNVPIQAIRPNIQQASNSQQNTLQQGSLSFSQSPDPISPLIPNHGLVYNAHVPSPNIPPRISQMTRHSSSPLMKHAQQPQAIMPNSGNMPMQNVSSHPIGLTSSSRGPQSGQPGVMHQAATTPQVVPLMNPPPIYALETVTYRPLVNTSPTSVARSLIGMNINTQQNFESNTNAPSIQHNFNTPLLHNSQQNSLMLPSTRMTTSTVPTDLPSNSNRQTRSLQMSLPISMQDTGPQSRQPVLSTTVSSGSTPQTISSTIPHLSMQRERSHQGTPSKQMSHTHILPAEPPRNINETNSTHVQTSPLSQPTSHLSNRNNSRPVVSDSLPILQPVHQQTPTHRNVTISPSMQHVSSHSSHSSQQRKPNTQTITQNSAKTSSTNSKSSYPTSRTSHHKQSHKTTMKYTQQEATYQENMEAADAARVLVMSSRQRADQQRPMNSEYNVHNMSRFSELTLGTSSINNVESSPRSSRYTGSVIMDYSISTSLNDDFITNDHEIGLTPHNRGHKMKNRANALDSGVKLRAPYGYQEDLEYIDIPNGSRRPIIYHVSTDAEQATEFDGDLLDSPYKDINVKEILDPLKKPEDAVIKLHYKHIFKSNHLNSLTRVLCEKIEKEKIFNMKLSRLMYVLQGDDVMHQDLDFRLNPPPETVSTRGVKAEEVEGGLGFGVLNVGLQGSDRSRGKLAQETKDPGLEIMIQVRNELTSLLVVSNEILRRYQETWEGLRKAIRRRDEVYCKLREIDALRQKEGQ</sequence>
<reference evidence="3" key="1">
    <citation type="submission" date="2021-06" db="EMBL/GenBank/DDBJ databases">
        <authorList>
            <person name="Kallberg Y."/>
            <person name="Tangrot J."/>
            <person name="Rosling A."/>
        </authorList>
    </citation>
    <scope>NUCLEOTIDE SEQUENCE</scope>
    <source>
        <strain evidence="3">FL966</strain>
    </source>
</reference>
<keyword evidence="4" id="KW-1185">Reference proteome</keyword>
<dbReference type="PANTHER" id="PTHR28232:SF1">
    <property type="entry name" value="TRANSCRIPTIONAL REGULATORY PROTEIN RXT2"/>
    <property type="match status" value="1"/>
</dbReference>
<dbReference type="InterPro" id="IPR039602">
    <property type="entry name" value="Rxt2"/>
</dbReference>
<feature type="compositionally biased region" description="Polar residues" evidence="1">
    <location>
        <begin position="270"/>
        <end position="300"/>
    </location>
</feature>
<feature type="compositionally biased region" description="Polar residues" evidence="1">
    <location>
        <begin position="311"/>
        <end position="320"/>
    </location>
</feature>
<dbReference type="OrthoDB" id="2405722at2759"/>
<dbReference type="PANTHER" id="PTHR28232">
    <property type="entry name" value="TRANSCRIPTIONAL REGULATORY PROTEIN RXT2"/>
    <property type="match status" value="1"/>
</dbReference>
<evidence type="ECO:0000256" key="1">
    <source>
        <dbReference type="SAM" id="MobiDB-lite"/>
    </source>
</evidence>
<dbReference type="GO" id="GO:0033698">
    <property type="term" value="C:Rpd3L complex"/>
    <property type="evidence" value="ECO:0007669"/>
    <property type="project" value="TreeGrafter"/>
</dbReference>
<feature type="compositionally biased region" description="Polar residues" evidence="1">
    <location>
        <begin position="28"/>
        <end position="37"/>
    </location>
</feature>
<feature type="compositionally biased region" description="Polar residues" evidence="1">
    <location>
        <begin position="55"/>
        <end position="76"/>
    </location>
</feature>
<gene>
    <name evidence="3" type="ORF">CPELLU_LOCUS3993</name>
</gene>
<dbReference type="Pfam" id="PF08595">
    <property type="entry name" value="RXT2_N"/>
    <property type="match status" value="1"/>
</dbReference>
<evidence type="ECO:0000313" key="3">
    <source>
        <dbReference type="EMBL" id="CAG8534301.1"/>
    </source>
</evidence>
<evidence type="ECO:0000259" key="2">
    <source>
        <dbReference type="Pfam" id="PF08595"/>
    </source>
</evidence>
<feature type="compositionally biased region" description="Low complexity" evidence="1">
    <location>
        <begin position="412"/>
        <end position="424"/>
    </location>
</feature>
<feature type="domain" description="Transcriptional regulatory protein RXT2 N-terminal" evidence="2">
    <location>
        <begin position="542"/>
        <end position="670"/>
    </location>
</feature>
<feature type="region of interest" description="Disordered" evidence="1">
    <location>
        <begin position="55"/>
        <end position="78"/>
    </location>
</feature>
<dbReference type="InterPro" id="IPR013904">
    <property type="entry name" value="RXT2_N"/>
</dbReference>
<name>A0A9N9ALV6_9GLOM</name>
<feature type="compositionally biased region" description="Low complexity" evidence="1">
    <location>
        <begin position="144"/>
        <end position="155"/>
    </location>
</feature>
<feature type="region of interest" description="Disordered" evidence="1">
    <location>
        <begin position="387"/>
        <end position="442"/>
    </location>
</feature>
<feature type="compositionally biased region" description="Polar residues" evidence="1">
    <location>
        <begin position="402"/>
        <end position="411"/>
    </location>
</feature>
<feature type="compositionally biased region" description="Basic residues" evidence="1">
    <location>
        <begin position="430"/>
        <end position="440"/>
    </location>
</feature>
<dbReference type="GO" id="GO:0005829">
    <property type="term" value="C:cytosol"/>
    <property type="evidence" value="ECO:0007669"/>
    <property type="project" value="TreeGrafter"/>
</dbReference>
<proteinExistence type="predicted"/>
<dbReference type="EMBL" id="CAJVQA010002032">
    <property type="protein sequence ID" value="CAG8534301.1"/>
    <property type="molecule type" value="Genomic_DNA"/>
</dbReference>
<feature type="compositionally biased region" description="Polar residues" evidence="1">
    <location>
        <begin position="332"/>
        <end position="360"/>
    </location>
</feature>